<feature type="binding site" evidence="6">
    <location>
        <position position="81"/>
    </location>
    <ligand>
        <name>S-adenosyl-L-methionine</name>
        <dbReference type="ChEBI" id="CHEBI:59789"/>
    </ligand>
</feature>
<accession>A0A9X4KMY6</accession>
<sequence length="242" mass="27424">MADELQRWFSERVRTDLGIELNDIQLDQYETYYRLLVEWNEKMNLTGITERGAVYEKHFYDSLTLGALPEAISARSMADIGAGAGFPSIPFKIAFPQLVVTIVDSLAKRIRFLQTVVDALQLGNVTLVHGRAEDIGRLGEHRDRYDLVTARAVARLAGLNELCLPFVKVEGHFIAMKGSDNAAELEESAKSMRLLNAKLRYTRELKLPLEQSERQLIIIRKLEKTAKEYPRKAGIPLKQPLI</sequence>
<evidence type="ECO:0000256" key="6">
    <source>
        <dbReference type="HAMAP-Rule" id="MF_00074"/>
    </source>
</evidence>
<reference evidence="7 8" key="1">
    <citation type="submission" date="2022-10" db="EMBL/GenBank/DDBJ databases">
        <title>Comparative genomic analysis of Cohnella hashimotonis sp. nov., isolated from the International Space Station.</title>
        <authorList>
            <person name="Simpson A."/>
            <person name="Venkateswaran K."/>
        </authorList>
    </citation>
    <scope>NUCLEOTIDE SEQUENCE [LARGE SCALE GENOMIC DNA]</scope>
    <source>
        <strain evidence="7 8">DSM 18997</strain>
    </source>
</reference>
<dbReference type="NCBIfam" id="TIGR00138">
    <property type="entry name" value="rsmG_gidB"/>
    <property type="match status" value="1"/>
</dbReference>
<name>A0A9X4KMY6_9BACL</name>
<dbReference type="FunFam" id="3.40.50.150:FF:000041">
    <property type="entry name" value="Ribosomal RNA small subunit methyltransferase G"/>
    <property type="match status" value="1"/>
</dbReference>
<evidence type="ECO:0000256" key="2">
    <source>
        <dbReference type="ARBA" id="ARBA00022552"/>
    </source>
</evidence>
<evidence type="ECO:0000256" key="4">
    <source>
        <dbReference type="ARBA" id="ARBA00022679"/>
    </source>
</evidence>
<organism evidence="7 8">
    <name type="scientific">Cohnella ginsengisoli</name>
    <dbReference type="NCBI Taxonomy" id="425004"/>
    <lineage>
        <taxon>Bacteria</taxon>
        <taxon>Bacillati</taxon>
        <taxon>Bacillota</taxon>
        <taxon>Bacilli</taxon>
        <taxon>Bacillales</taxon>
        <taxon>Paenibacillaceae</taxon>
        <taxon>Cohnella</taxon>
    </lineage>
</organism>
<dbReference type="SUPFAM" id="SSF53335">
    <property type="entry name" value="S-adenosyl-L-methionine-dependent methyltransferases"/>
    <property type="match status" value="1"/>
</dbReference>
<keyword evidence="4 6" id="KW-0808">Transferase</keyword>
<dbReference type="EC" id="2.1.1.-" evidence="6"/>
<dbReference type="PANTHER" id="PTHR31760">
    <property type="entry name" value="S-ADENOSYL-L-METHIONINE-DEPENDENT METHYLTRANSFERASES SUPERFAMILY PROTEIN"/>
    <property type="match status" value="1"/>
</dbReference>
<dbReference type="GO" id="GO:0005829">
    <property type="term" value="C:cytosol"/>
    <property type="evidence" value="ECO:0007669"/>
    <property type="project" value="TreeGrafter"/>
</dbReference>
<dbReference type="PIRSF" id="PIRSF003078">
    <property type="entry name" value="GidB"/>
    <property type="match status" value="1"/>
</dbReference>
<evidence type="ECO:0000313" key="7">
    <source>
        <dbReference type="EMBL" id="MDG0795252.1"/>
    </source>
</evidence>
<dbReference type="Gene3D" id="3.40.50.150">
    <property type="entry name" value="Vaccinia Virus protein VP39"/>
    <property type="match status" value="1"/>
</dbReference>
<comment type="function">
    <text evidence="6">Specifically methylates the N7 position of guanine in position 535 of 16S rRNA.</text>
</comment>
<dbReference type="RefSeq" id="WP_277568937.1">
    <property type="nucleotide sequence ID" value="NZ_JAPDHZ010000008.1"/>
</dbReference>
<dbReference type="CDD" id="cd02440">
    <property type="entry name" value="AdoMet_MTases"/>
    <property type="match status" value="1"/>
</dbReference>
<dbReference type="Pfam" id="PF02527">
    <property type="entry name" value="GidB"/>
    <property type="match status" value="1"/>
</dbReference>
<comment type="subcellular location">
    <subcellularLocation>
        <location evidence="6">Cytoplasm</location>
    </subcellularLocation>
</comment>
<comment type="similarity">
    <text evidence="6">Belongs to the methyltransferase superfamily. RNA methyltransferase RsmG family.</text>
</comment>
<gene>
    <name evidence="6 7" type="primary">rsmG</name>
    <name evidence="7" type="ORF">OMP38_33805</name>
</gene>
<keyword evidence="3 6" id="KW-0489">Methyltransferase</keyword>
<dbReference type="AlphaFoldDB" id="A0A9X4KMY6"/>
<dbReference type="PANTHER" id="PTHR31760:SF0">
    <property type="entry name" value="S-ADENOSYL-L-METHIONINE-DEPENDENT METHYLTRANSFERASES SUPERFAMILY PROTEIN"/>
    <property type="match status" value="1"/>
</dbReference>
<keyword evidence="2 6" id="KW-0698">rRNA processing</keyword>
<comment type="caution">
    <text evidence="7">The sequence shown here is derived from an EMBL/GenBank/DDBJ whole genome shotgun (WGS) entry which is preliminary data.</text>
</comment>
<keyword evidence="8" id="KW-1185">Reference proteome</keyword>
<evidence type="ECO:0000313" key="8">
    <source>
        <dbReference type="Proteomes" id="UP001153387"/>
    </source>
</evidence>
<dbReference type="InterPro" id="IPR003682">
    <property type="entry name" value="rRNA_ssu_MeTfrase_G"/>
</dbReference>
<feature type="binding site" evidence="6">
    <location>
        <position position="151"/>
    </location>
    <ligand>
        <name>S-adenosyl-L-methionine</name>
        <dbReference type="ChEBI" id="CHEBI:59789"/>
    </ligand>
</feature>
<comment type="caution">
    <text evidence="6">Lacks conserved residue(s) required for the propagation of feature annotation.</text>
</comment>
<dbReference type="GO" id="GO:0070043">
    <property type="term" value="F:rRNA (guanine-N7-)-methyltransferase activity"/>
    <property type="evidence" value="ECO:0007669"/>
    <property type="project" value="UniProtKB-UniRule"/>
</dbReference>
<dbReference type="EMBL" id="JAPDHZ010000008">
    <property type="protein sequence ID" value="MDG0795252.1"/>
    <property type="molecule type" value="Genomic_DNA"/>
</dbReference>
<feature type="binding site" evidence="6">
    <location>
        <begin position="132"/>
        <end position="133"/>
    </location>
    <ligand>
        <name>S-adenosyl-L-methionine</name>
        <dbReference type="ChEBI" id="CHEBI:59789"/>
    </ligand>
</feature>
<evidence type="ECO:0000256" key="1">
    <source>
        <dbReference type="ARBA" id="ARBA00022490"/>
    </source>
</evidence>
<dbReference type="Proteomes" id="UP001153387">
    <property type="component" value="Unassembled WGS sequence"/>
</dbReference>
<proteinExistence type="inferred from homology"/>
<evidence type="ECO:0000256" key="3">
    <source>
        <dbReference type="ARBA" id="ARBA00022603"/>
    </source>
</evidence>
<dbReference type="InterPro" id="IPR029063">
    <property type="entry name" value="SAM-dependent_MTases_sf"/>
</dbReference>
<feature type="binding site" evidence="6">
    <location>
        <position position="86"/>
    </location>
    <ligand>
        <name>S-adenosyl-L-methionine</name>
        <dbReference type="ChEBI" id="CHEBI:59789"/>
    </ligand>
</feature>
<dbReference type="HAMAP" id="MF_00074">
    <property type="entry name" value="16SrRNA_methyltr_G"/>
    <property type="match status" value="1"/>
</dbReference>
<protein>
    <recommendedName>
        <fullName evidence="6">Ribosomal RNA small subunit methyltransferase G</fullName>
        <ecNumber evidence="6">2.1.1.-</ecNumber>
    </recommendedName>
    <alternativeName>
        <fullName evidence="6">16S rRNA 7-methylguanosine methyltransferase</fullName>
        <shortName evidence="6">16S rRNA m7G methyltransferase</shortName>
    </alternativeName>
</protein>
<keyword evidence="5 6" id="KW-0949">S-adenosyl-L-methionine</keyword>
<keyword evidence="1 6" id="KW-0963">Cytoplasm</keyword>
<evidence type="ECO:0000256" key="5">
    <source>
        <dbReference type="ARBA" id="ARBA00022691"/>
    </source>
</evidence>